<proteinExistence type="predicted"/>
<evidence type="ECO:0000313" key="2">
    <source>
        <dbReference type="EnsemblPlants" id="Pp3c11_8790V3.2"/>
    </source>
</evidence>
<feature type="region of interest" description="Disordered" evidence="1">
    <location>
        <begin position="498"/>
        <end position="583"/>
    </location>
</feature>
<dbReference type="EnsemblPlants" id="Pp3c11_8790V3.2">
    <property type="protein sequence ID" value="Pp3c11_8790V3.2"/>
    <property type="gene ID" value="Pp3c11_8790"/>
</dbReference>
<feature type="compositionally biased region" description="Basic and acidic residues" evidence="1">
    <location>
        <begin position="8"/>
        <end position="18"/>
    </location>
</feature>
<reference evidence="2 3" key="2">
    <citation type="journal article" date="2018" name="Plant J.">
        <title>The Physcomitrella patens chromosome-scale assembly reveals moss genome structure and evolution.</title>
        <authorList>
            <person name="Lang D."/>
            <person name="Ullrich K.K."/>
            <person name="Murat F."/>
            <person name="Fuchs J."/>
            <person name="Jenkins J."/>
            <person name="Haas F.B."/>
            <person name="Piednoel M."/>
            <person name="Gundlach H."/>
            <person name="Van Bel M."/>
            <person name="Meyberg R."/>
            <person name="Vives C."/>
            <person name="Morata J."/>
            <person name="Symeonidi A."/>
            <person name="Hiss M."/>
            <person name="Muchero W."/>
            <person name="Kamisugi Y."/>
            <person name="Saleh O."/>
            <person name="Blanc G."/>
            <person name="Decker E.L."/>
            <person name="van Gessel N."/>
            <person name="Grimwood J."/>
            <person name="Hayes R.D."/>
            <person name="Graham S.W."/>
            <person name="Gunter L.E."/>
            <person name="McDaniel S.F."/>
            <person name="Hoernstein S.N.W."/>
            <person name="Larsson A."/>
            <person name="Li F.W."/>
            <person name="Perroud P.F."/>
            <person name="Phillips J."/>
            <person name="Ranjan P."/>
            <person name="Rokshar D.S."/>
            <person name="Rothfels C.J."/>
            <person name="Schneider L."/>
            <person name="Shu S."/>
            <person name="Stevenson D.W."/>
            <person name="Thummler F."/>
            <person name="Tillich M."/>
            <person name="Villarreal Aguilar J.C."/>
            <person name="Widiez T."/>
            <person name="Wong G.K."/>
            <person name="Wymore A."/>
            <person name="Zhang Y."/>
            <person name="Zimmer A.D."/>
            <person name="Quatrano R.S."/>
            <person name="Mayer K.F.X."/>
            <person name="Goodstein D."/>
            <person name="Casacuberta J.M."/>
            <person name="Vandepoele K."/>
            <person name="Reski R."/>
            <person name="Cuming A.C."/>
            <person name="Tuskan G.A."/>
            <person name="Maumus F."/>
            <person name="Salse J."/>
            <person name="Schmutz J."/>
            <person name="Rensing S.A."/>
        </authorList>
    </citation>
    <scope>NUCLEOTIDE SEQUENCE [LARGE SCALE GENOMIC DNA]</scope>
    <source>
        <strain evidence="2 3">cv. Gransden 2004</strain>
    </source>
</reference>
<organism evidence="2 3">
    <name type="scientific">Physcomitrium patens</name>
    <name type="common">Spreading-leaved earth moss</name>
    <name type="synonym">Physcomitrella patens</name>
    <dbReference type="NCBI Taxonomy" id="3218"/>
    <lineage>
        <taxon>Eukaryota</taxon>
        <taxon>Viridiplantae</taxon>
        <taxon>Streptophyta</taxon>
        <taxon>Embryophyta</taxon>
        <taxon>Bryophyta</taxon>
        <taxon>Bryophytina</taxon>
        <taxon>Bryopsida</taxon>
        <taxon>Funariidae</taxon>
        <taxon>Funariales</taxon>
        <taxon>Funariaceae</taxon>
        <taxon>Physcomitrium</taxon>
    </lineage>
</organism>
<evidence type="ECO:0000256" key="1">
    <source>
        <dbReference type="SAM" id="MobiDB-lite"/>
    </source>
</evidence>
<feature type="compositionally biased region" description="Basic and acidic residues" evidence="1">
    <location>
        <begin position="509"/>
        <end position="556"/>
    </location>
</feature>
<feature type="region of interest" description="Disordered" evidence="1">
    <location>
        <begin position="1"/>
        <end position="223"/>
    </location>
</feature>
<dbReference type="Gramene" id="Pp3c11_8790V3.2">
    <property type="protein sequence ID" value="Pp3c11_8790V3.2"/>
    <property type="gene ID" value="Pp3c11_8790"/>
</dbReference>
<dbReference type="AlphaFoldDB" id="A0A7I4AII9"/>
<name>A0A7I4AII9_PHYPA</name>
<feature type="compositionally biased region" description="Polar residues" evidence="1">
    <location>
        <begin position="115"/>
        <end position="130"/>
    </location>
</feature>
<feature type="compositionally biased region" description="Basic and acidic residues" evidence="1">
    <location>
        <begin position="173"/>
        <end position="182"/>
    </location>
</feature>
<reference evidence="2" key="3">
    <citation type="submission" date="2020-12" db="UniProtKB">
        <authorList>
            <consortium name="EnsemblPlants"/>
        </authorList>
    </citation>
    <scope>IDENTIFICATION</scope>
</reference>
<keyword evidence="3" id="KW-1185">Reference proteome</keyword>
<feature type="compositionally biased region" description="Low complexity" evidence="1">
    <location>
        <begin position="183"/>
        <end position="192"/>
    </location>
</feature>
<feature type="compositionally biased region" description="Basic residues" evidence="1">
    <location>
        <begin position="19"/>
        <end position="30"/>
    </location>
</feature>
<accession>A0A7I4AII9</accession>
<dbReference type="EMBL" id="ABEU02000011">
    <property type="status" value="NOT_ANNOTATED_CDS"/>
    <property type="molecule type" value="Genomic_DNA"/>
</dbReference>
<dbReference type="Proteomes" id="UP000006727">
    <property type="component" value="Chromosome 11"/>
</dbReference>
<feature type="compositionally biased region" description="Basic residues" evidence="1">
    <location>
        <begin position="58"/>
        <end position="80"/>
    </location>
</feature>
<feature type="compositionally biased region" description="Basic and acidic residues" evidence="1">
    <location>
        <begin position="136"/>
        <end position="146"/>
    </location>
</feature>
<evidence type="ECO:0000313" key="3">
    <source>
        <dbReference type="Proteomes" id="UP000006727"/>
    </source>
</evidence>
<reference evidence="2 3" key="1">
    <citation type="journal article" date="2008" name="Science">
        <title>The Physcomitrella genome reveals evolutionary insights into the conquest of land by plants.</title>
        <authorList>
            <person name="Rensing S."/>
            <person name="Lang D."/>
            <person name="Zimmer A."/>
            <person name="Terry A."/>
            <person name="Salamov A."/>
            <person name="Shapiro H."/>
            <person name="Nishiyama T."/>
            <person name="Perroud P.-F."/>
            <person name="Lindquist E."/>
            <person name="Kamisugi Y."/>
            <person name="Tanahashi T."/>
            <person name="Sakakibara K."/>
            <person name="Fujita T."/>
            <person name="Oishi K."/>
            <person name="Shin-I T."/>
            <person name="Kuroki Y."/>
            <person name="Toyoda A."/>
            <person name="Suzuki Y."/>
            <person name="Hashimoto A."/>
            <person name="Yamaguchi K."/>
            <person name="Sugano A."/>
            <person name="Kohara Y."/>
            <person name="Fujiyama A."/>
            <person name="Anterola A."/>
            <person name="Aoki S."/>
            <person name="Ashton N."/>
            <person name="Barbazuk W.B."/>
            <person name="Barker E."/>
            <person name="Bennetzen J."/>
            <person name="Bezanilla M."/>
            <person name="Blankenship R."/>
            <person name="Cho S.H."/>
            <person name="Dutcher S."/>
            <person name="Estelle M."/>
            <person name="Fawcett J.A."/>
            <person name="Gundlach H."/>
            <person name="Hanada K."/>
            <person name="Heyl A."/>
            <person name="Hicks K.A."/>
            <person name="Hugh J."/>
            <person name="Lohr M."/>
            <person name="Mayer K."/>
            <person name="Melkozernov A."/>
            <person name="Murata T."/>
            <person name="Nelson D."/>
            <person name="Pils B."/>
            <person name="Prigge M."/>
            <person name="Reiss B."/>
            <person name="Renner T."/>
            <person name="Rombauts S."/>
            <person name="Rushton P."/>
            <person name="Sanderfoot A."/>
            <person name="Schween G."/>
            <person name="Shiu S.-H."/>
            <person name="Stueber K."/>
            <person name="Theodoulou F.L."/>
            <person name="Tu H."/>
            <person name="Van de Peer Y."/>
            <person name="Verrier P.J."/>
            <person name="Waters E."/>
            <person name="Wood A."/>
            <person name="Yang L."/>
            <person name="Cove D."/>
            <person name="Cuming A."/>
            <person name="Hasebe M."/>
            <person name="Lucas S."/>
            <person name="Mishler D.B."/>
            <person name="Reski R."/>
            <person name="Grigoriev I."/>
            <person name="Quatrano R.S."/>
            <person name="Boore J.L."/>
        </authorList>
    </citation>
    <scope>NUCLEOTIDE SEQUENCE [LARGE SCALE GENOMIC DNA]</scope>
    <source>
        <strain evidence="2 3">cv. Gransden 2004</strain>
    </source>
</reference>
<feature type="region of interest" description="Disordered" evidence="1">
    <location>
        <begin position="446"/>
        <end position="465"/>
    </location>
</feature>
<gene>
    <name evidence="2" type="primary">LOC112288212</name>
</gene>
<sequence length="583" mass="65463">CSTQGLYEEGRRQGEAKDKRKGKGKQRKKERQGEAKEKGKARGSKGQKERQGKGKEKGKARKREGKRKGKGGKGRGKGRGGIKFEGPTASGARKEPSPGEGEGGSASSIDRGTPIGSTPLATPRSPSSLTHHPRNREKEKERKGGGEARTGLPSPPANRVPRRLPGNPSLGSRHPDSHDDGPGRAARAQRGAWMSGQLVNAGGRGHIPGLQEGEEGAELSSSPRRTTIREQWYYRWRCVNSRRGSCFGEREMRMSERFGTLCEAAGTEVNRIAFKELRLGNSIGPCIMSLSDYGRDGTKQRRGVRVLKRYERLGFSVRIWRGWITIRASIFMFAAFAIKASVCEHTHGDLVGRVVYESLPRISYKEVHKIRYDEVIVPKLLDFAMDKEVKEVSQPQVFPVREGKMEAGLHCMSPLAQRALCHEPSCDRMQLPATIHSVMAEATNDTGERISRVRSGPFSSSVQPKSANLIRTAPPIGKKVIRGRLEAWRGRFDNVWDDHDSGNSSWHGPTRDNRKSDETRREREDRELRRNDDRDRKEEREQRRSDERSERDEPRRVRSATFGSERVFSSIRGLTAMDDRERD</sequence>
<feature type="compositionally biased region" description="Basic and acidic residues" evidence="1">
    <location>
        <begin position="31"/>
        <end position="57"/>
    </location>
</feature>
<protein>
    <submittedName>
        <fullName evidence="2">Uncharacterized protein</fullName>
    </submittedName>
</protein>